<evidence type="ECO:0000256" key="1">
    <source>
        <dbReference type="ARBA" id="ARBA00004651"/>
    </source>
</evidence>
<dbReference type="EMBL" id="MFGW01000117">
    <property type="protein sequence ID" value="OGF65128.1"/>
    <property type="molecule type" value="Genomic_DNA"/>
</dbReference>
<evidence type="ECO:0000256" key="2">
    <source>
        <dbReference type="ARBA" id="ARBA00022475"/>
    </source>
</evidence>
<feature type="transmembrane region" description="Helical" evidence="6">
    <location>
        <begin position="110"/>
        <end position="130"/>
    </location>
</feature>
<comment type="caution">
    <text evidence="7">The sequence shown here is derived from an EMBL/GenBank/DDBJ whole genome shotgun (WGS) entry which is preliminary data.</text>
</comment>
<protein>
    <recommendedName>
        <fullName evidence="9">Flippase-like domain-containing protein</fullName>
    </recommendedName>
</protein>
<comment type="subcellular location">
    <subcellularLocation>
        <location evidence="1">Cell membrane</location>
        <topology evidence="1">Multi-pass membrane protein</topology>
    </subcellularLocation>
</comment>
<dbReference type="AlphaFoldDB" id="A0A1F5VP91"/>
<evidence type="ECO:0000256" key="6">
    <source>
        <dbReference type="SAM" id="Phobius"/>
    </source>
</evidence>
<feature type="transmembrane region" description="Helical" evidence="6">
    <location>
        <begin position="150"/>
        <end position="171"/>
    </location>
</feature>
<keyword evidence="4 6" id="KW-1133">Transmembrane helix</keyword>
<keyword evidence="2" id="KW-1003">Cell membrane</keyword>
<evidence type="ECO:0000313" key="8">
    <source>
        <dbReference type="Proteomes" id="UP000178943"/>
    </source>
</evidence>
<keyword evidence="5 6" id="KW-0472">Membrane</keyword>
<dbReference type="PANTHER" id="PTHR39087:SF2">
    <property type="entry name" value="UPF0104 MEMBRANE PROTEIN MJ1595"/>
    <property type="match status" value="1"/>
</dbReference>
<dbReference type="STRING" id="1817863.A2Y62_21255"/>
<sequence length="340" mass="38911">MKNTKKYISILVSLSITVVLFLYLFNASDIEKIKQTMLGVKPWHLLLYALFSLSNVFFRSFRYKLLLEPVKIPWVTIFGVTLVRNLFVDMFPAKLGAFSYIALLKERYKVAMNACLVSFFYSFLFDIVTLPPFLMFSMMTVTFDQQMPSPVFMVGGAMIIILFSLLIIIFLDKIIKMGNHLLLWAGNKFTLKNKRHFIVLAGKADELQNAVMNLRKSGIMIKVFFISLLVRFFKYLGLYCLFASVYAGARGLFNLEHFGQLIFGITAADITPLLPFQAFGGYGTWETAWSIVLMLFGYPKSDAAVVGLTIHAYSQIWEYFIGFIAFCVIIVPFVIKKRKK</sequence>
<evidence type="ECO:0000256" key="3">
    <source>
        <dbReference type="ARBA" id="ARBA00022692"/>
    </source>
</evidence>
<feature type="transmembrane region" description="Helical" evidence="6">
    <location>
        <begin position="45"/>
        <end position="61"/>
    </location>
</feature>
<dbReference type="PANTHER" id="PTHR39087">
    <property type="entry name" value="UPF0104 MEMBRANE PROTEIN MJ1595"/>
    <property type="match status" value="1"/>
</dbReference>
<name>A0A1F5VP91_9BACT</name>
<proteinExistence type="predicted"/>
<dbReference type="InterPro" id="IPR022791">
    <property type="entry name" value="L-PG_synthase/AglD"/>
</dbReference>
<evidence type="ECO:0000256" key="5">
    <source>
        <dbReference type="ARBA" id="ARBA00023136"/>
    </source>
</evidence>
<feature type="transmembrane region" description="Helical" evidence="6">
    <location>
        <begin position="223"/>
        <end position="246"/>
    </location>
</feature>
<feature type="transmembrane region" description="Helical" evidence="6">
    <location>
        <begin position="316"/>
        <end position="335"/>
    </location>
</feature>
<dbReference type="Proteomes" id="UP000178943">
    <property type="component" value="Unassembled WGS sequence"/>
</dbReference>
<evidence type="ECO:0008006" key="9">
    <source>
        <dbReference type="Google" id="ProtNLM"/>
    </source>
</evidence>
<accession>A0A1F5VP91</accession>
<feature type="transmembrane region" description="Helical" evidence="6">
    <location>
        <begin position="258"/>
        <end position="276"/>
    </location>
</feature>
<gene>
    <name evidence="7" type="ORF">A2Y62_21255</name>
</gene>
<evidence type="ECO:0000256" key="4">
    <source>
        <dbReference type="ARBA" id="ARBA00022989"/>
    </source>
</evidence>
<reference evidence="7 8" key="1">
    <citation type="journal article" date="2016" name="Nat. Commun.">
        <title>Thousands of microbial genomes shed light on interconnected biogeochemical processes in an aquifer system.</title>
        <authorList>
            <person name="Anantharaman K."/>
            <person name="Brown C.T."/>
            <person name="Hug L.A."/>
            <person name="Sharon I."/>
            <person name="Castelle C.J."/>
            <person name="Probst A.J."/>
            <person name="Thomas B.C."/>
            <person name="Singh A."/>
            <person name="Wilkins M.J."/>
            <person name="Karaoz U."/>
            <person name="Brodie E.L."/>
            <person name="Williams K.H."/>
            <person name="Hubbard S.S."/>
            <person name="Banfield J.F."/>
        </authorList>
    </citation>
    <scope>NUCLEOTIDE SEQUENCE [LARGE SCALE GENOMIC DNA]</scope>
</reference>
<organism evidence="7 8">
    <name type="scientific">Candidatus Fischerbacteria bacterium RBG_13_37_8</name>
    <dbReference type="NCBI Taxonomy" id="1817863"/>
    <lineage>
        <taxon>Bacteria</taxon>
        <taxon>Candidatus Fischeribacteriota</taxon>
    </lineage>
</organism>
<dbReference type="Pfam" id="PF03706">
    <property type="entry name" value="LPG_synthase_TM"/>
    <property type="match status" value="1"/>
</dbReference>
<feature type="transmembrane region" description="Helical" evidence="6">
    <location>
        <begin position="288"/>
        <end position="310"/>
    </location>
</feature>
<dbReference type="GO" id="GO:0005886">
    <property type="term" value="C:plasma membrane"/>
    <property type="evidence" value="ECO:0007669"/>
    <property type="project" value="UniProtKB-SubCell"/>
</dbReference>
<keyword evidence="3 6" id="KW-0812">Transmembrane</keyword>
<feature type="transmembrane region" description="Helical" evidence="6">
    <location>
        <begin position="7"/>
        <end position="25"/>
    </location>
</feature>
<evidence type="ECO:0000313" key="7">
    <source>
        <dbReference type="EMBL" id="OGF65128.1"/>
    </source>
</evidence>